<sequence>MFCTGTYDGGPVLTPVLREPMQPPPSSSPIPRSLPTLTGLRRVGRARLRAAGAALAAAVLAACAVPTPAPPEVPFDLPSRFGAEGSTAYASDERWWREFGDTQLDGFVEDALVGNPGLAQAVARSRMAEARARLARADQLPQLGLGAGSARQRQNLSGLPALADGSSTVYSTAHDVSLDVSWELDLWGRLAAQSAAARAEFLASGEQLRALRQSVAAQVVAAYYEIVHARAQVGLSERTVDSLAEMARQIGNRVSVGIASPSDGMLAEANLESARAGLEQRQEALARSLRELDKLLGVYPDGQLQTARALPAVPPVPPAGVPADLLARRPDVRAAELALLGAGYSLGAAQRSFLPSLSLSGSGGFGGSELGGLFSSGNLVWSIAGRILQPVFQGGRLVAQVDIAEGQRDEALHAYAETALSALGEVETALAVDAMLARRETALGLSAGAAEEAVHVSFNRYRQGIDPFLTVLESQQRALDGRSAHISARWARLQNRIALHLALGGGMAGEAWPGDPAPHAAHESAASNAP</sequence>
<evidence type="ECO:0000313" key="3">
    <source>
        <dbReference type="EMBL" id="TSH98929.1"/>
    </source>
</evidence>
<dbReference type="InterPro" id="IPR010131">
    <property type="entry name" value="MdtP/NodT-like"/>
</dbReference>
<gene>
    <name evidence="3" type="ORF">FOZ76_00740</name>
</gene>
<dbReference type="PANTHER" id="PTHR30203:SF29">
    <property type="entry name" value="PROTEIN CYAE"/>
    <property type="match status" value="1"/>
</dbReference>
<keyword evidence="4" id="KW-1185">Reference proteome</keyword>
<dbReference type="OrthoDB" id="9770517at2"/>
<comment type="caution">
    <text evidence="3">The sequence shown here is derived from an EMBL/GenBank/DDBJ whole genome shotgun (WGS) entry which is preliminary data.</text>
</comment>
<dbReference type="Pfam" id="PF02321">
    <property type="entry name" value="OEP"/>
    <property type="match status" value="2"/>
</dbReference>
<dbReference type="NCBIfam" id="TIGR01845">
    <property type="entry name" value="outer_NodT"/>
    <property type="match status" value="1"/>
</dbReference>
<comment type="subcellular location">
    <subcellularLocation>
        <location evidence="2">Cell membrane</location>
        <topology evidence="2">Lipid-anchor</topology>
    </subcellularLocation>
</comment>
<dbReference type="AlphaFoldDB" id="A0A556B182"/>
<keyword evidence="2" id="KW-0564">Palmitate</keyword>
<keyword evidence="2" id="KW-0472">Membrane</keyword>
<keyword evidence="2" id="KW-1134">Transmembrane beta strand</keyword>
<dbReference type="Proteomes" id="UP000318405">
    <property type="component" value="Unassembled WGS sequence"/>
</dbReference>
<keyword evidence="2" id="KW-0449">Lipoprotein</keyword>
<evidence type="ECO:0000256" key="2">
    <source>
        <dbReference type="RuleBase" id="RU362097"/>
    </source>
</evidence>
<comment type="similarity">
    <text evidence="1 2">Belongs to the outer membrane factor (OMF) (TC 1.B.17) family.</text>
</comment>
<dbReference type="EMBL" id="VLTJ01000002">
    <property type="protein sequence ID" value="TSH98929.1"/>
    <property type="molecule type" value="Genomic_DNA"/>
</dbReference>
<name>A0A556B182_9BURK</name>
<dbReference type="SUPFAM" id="SSF56954">
    <property type="entry name" value="Outer membrane efflux proteins (OEP)"/>
    <property type="match status" value="1"/>
</dbReference>
<dbReference type="PANTHER" id="PTHR30203">
    <property type="entry name" value="OUTER MEMBRANE CATION EFFLUX PROTEIN"/>
    <property type="match status" value="1"/>
</dbReference>
<evidence type="ECO:0000313" key="4">
    <source>
        <dbReference type="Proteomes" id="UP000318405"/>
    </source>
</evidence>
<dbReference type="GO" id="GO:0015562">
    <property type="term" value="F:efflux transmembrane transporter activity"/>
    <property type="evidence" value="ECO:0007669"/>
    <property type="project" value="InterPro"/>
</dbReference>
<protein>
    <submittedName>
        <fullName evidence="3">Efflux transporter outer membrane subunit</fullName>
    </submittedName>
</protein>
<organism evidence="3 4">
    <name type="scientific">Verticiella sediminum</name>
    <dbReference type="NCBI Taxonomy" id="1247510"/>
    <lineage>
        <taxon>Bacteria</taxon>
        <taxon>Pseudomonadati</taxon>
        <taxon>Pseudomonadota</taxon>
        <taxon>Betaproteobacteria</taxon>
        <taxon>Burkholderiales</taxon>
        <taxon>Alcaligenaceae</taxon>
        <taxon>Verticiella</taxon>
    </lineage>
</organism>
<accession>A0A556B182</accession>
<dbReference type="Gene3D" id="2.20.200.10">
    <property type="entry name" value="Outer membrane efflux proteins (OEP)"/>
    <property type="match status" value="1"/>
</dbReference>
<keyword evidence="2" id="KW-0812">Transmembrane</keyword>
<dbReference type="GO" id="GO:0005886">
    <property type="term" value="C:plasma membrane"/>
    <property type="evidence" value="ECO:0007669"/>
    <property type="project" value="UniProtKB-SubCell"/>
</dbReference>
<dbReference type="InterPro" id="IPR003423">
    <property type="entry name" value="OMP_efflux"/>
</dbReference>
<evidence type="ECO:0000256" key="1">
    <source>
        <dbReference type="ARBA" id="ARBA00007613"/>
    </source>
</evidence>
<proteinExistence type="inferred from homology"/>
<dbReference type="Gene3D" id="1.20.1600.10">
    <property type="entry name" value="Outer membrane efflux proteins (OEP)"/>
    <property type="match status" value="1"/>
</dbReference>
<reference evidence="3 4" key="1">
    <citation type="submission" date="2019-07" db="EMBL/GenBank/DDBJ databases">
        <title>Qingshengfaniella alkalisoli gen. nov., sp. nov., isolated from saline soil.</title>
        <authorList>
            <person name="Xu L."/>
            <person name="Huang X.-X."/>
            <person name="Sun J.-Q."/>
        </authorList>
    </citation>
    <scope>NUCLEOTIDE SEQUENCE [LARGE SCALE GENOMIC DNA]</scope>
    <source>
        <strain evidence="3 4">DSM 27279</strain>
    </source>
</reference>